<sequence length="312" mass="35299">MASSKKHHWWPVGLQSYWADHKGVVKSIDPDGIVGCKKFHNRQIAKKRHGHTMRLKQGVWEMNFEPEFEIDGKVHSIVKKAFDLPAPGNHISDWPRTIRSVFNGEMMSEAACNYYTLDETSHRDLLLLMISLLTRSPACRWRLENIPKSYGLPANEDIGKLNMYHRFLQAKALCNNGLLSLQYFVALHAKTKNFIFGDGFLDSVIPGLLSGSITGRAYVPLTPNLCIYFSTANRGRPQPNFASLSAPNWVIDRINQTTQAYSRDTLFFKGRKPKLSETFTRREYLQLKFHSDSLTSRLDALAGNPSGGGNQA</sequence>
<proteinExistence type="predicted"/>
<name>A0A850H5I4_9SPHN</name>
<accession>A0A850H5I4</accession>
<evidence type="ECO:0008006" key="3">
    <source>
        <dbReference type="Google" id="ProtNLM"/>
    </source>
</evidence>
<comment type="caution">
    <text evidence="1">The sequence shown here is derived from an EMBL/GenBank/DDBJ whole genome shotgun (WGS) entry which is preliminary data.</text>
</comment>
<protein>
    <recommendedName>
        <fullName evidence="3">DUF4238 domain-containing protein</fullName>
    </recommendedName>
</protein>
<dbReference type="AlphaFoldDB" id="A0A850H5I4"/>
<evidence type="ECO:0000313" key="2">
    <source>
        <dbReference type="Proteomes" id="UP000546031"/>
    </source>
</evidence>
<dbReference type="Proteomes" id="UP000546031">
    <property type="component" value="Unassembled WGS sequence"/>
</dbReference>
<dbReference type="RefSeq" id="WP_176272747.1">
    <property type="nucleotide sequence ID" value="NZ_JABWTA010000001.1"/>
</dbReference>
<organism evidence="1 2">
    <name type="scientific">Altererythrobacter lutimaris</name>
    <dbReference type="NCBI Taxonomy" id="2743979"/>
    <lineage>
        <taxon>Bacteria</taxon>
        <taxon>Pseudomonadati</taxon>
        <taxon>Pseudomonadota</taxon>
        <taxon>Alphaproteobacteria</taxon>
        <taxon>Sphingomonadales</taxon>
        <taxon>Erythrobacteraceae</taxon>
        <taxon>Altererythrobacter</taxon>
    </lineage>
</organism>
<keyword evidence="2" id="KW-1185">Reference proteome</keyword>
<reference evidence="1 2" key="1">
    <citation type="submission" date="2020-06" db="EMBL/GenBank/DDBJ databases">
        <title>Altererythrobacter lutimaris sp. nov., a marine bacterium isolated from a tidal flat.</title>
        <authorList>
            <person name="Kim D."/>
            <person name="Yoo Y."/>
            <person name="Kim J.-J."/>
        </authorList>
    </citation>
    <scope>NUCLEOTIDE SEQUENCE [LARGE SCALE GENOMIC DNA]</scope>
    <source>
        <strain evidence="1 2">JGD-16</strain>
    </source>
</reference>
<evidence type="ECO:0000313" key="1">
    <source>
        <dbReference type="EMBL" id="NVE94474.1"/>
    </source>
</evidence>
<gene>
    <name evidence="1" type="ORF">HUO12_06145</name>
</gene>
<dbReference type="EMBL" id="JABWTA010000001">
    <property type="protein sequence ID" value="NVE94474.1"/>
    <property type="molecule type" value="Genomic_DNA"/>
</dbReference>